<dbReference type="InterPro" id="IPR047655">
    <property type="entry name" value="Transpos_IS630-like"/>
</dbReference>
<organism evidence="2 3">
    <name type="scientific">Candidatus Scalindua japonica</name>
    <dbReference type="NCBI Taxonomy" id="1284222"/>
    <lineage>
        <taxon>Bacteria</taxon>
        <taxon>Pseudomonadati</taxon>
        <taxon>Planctomycetota</taxon>
        <taxon>Candidatus Brocadiia</taxon>
        <taxon>Candidatus Brocadiales</taxon>
        <taxon>Candidatus Scalinduaceae</taxon>
        <taxon>Candidatus Scalindua</taxon>
    </lineage>
</organism>
<dbReference type="InterPro" id="IPR036397">
    <property type="entry name" value="RNaseH_sf"/>
</dbReference>
<dbReference type="Pfam" id="PF13565">
    <property type="entry name" value="HTH_32"/>
    <property type="match status" value="1"/>
</dbReference>
<accession>A0A286TVK8</accession>
<dbReference type="SUPFAM" id="SSF46689">
    <property type="entry name" value="Homeodomain-like"/>
    <property type="match status" value="1"/>
</dbReference>
<comment type="caution">
    <text evidence="2">The sequence shown here is derived from an EMBL/GenBank/DDBJ whole genome shotgun (WGS) entry which is preliminary data.</text>
</comment>
<dbReference type="OrthoDB" id="269226at2"/>
<evidence type="ECO:0000259" key="1">
    <source>
        <dbReference type="Pfam" id="PF13358"/>
    </source>
</evidence>
<dbReference type="InterPro" id="IPR009057">
    <property type="entry name" value="Homeodomain-like_sf"/>
</dbReference>
<dbReference type="GO" id="GO:0003676">
    <property type="term" value="F:nucleic acid binding"/>
    <property type="evidence" value="ECO:0007669"/>
    <property type="project" value="InterPro"/>
</dbReference>
<sequence>MPFIRKRPLIILNREEKSYLQELSRSRTETAQRVERSKIILLYSEGVSVSAIARQLQTNRPKIERCVDKVLQLGVVVALQDLPRKGKPPSITKEARAWVVSLACQKPKDFGYSYELWTTKLLSNHIKTNCKNAGHPCLKKISRGTVSKILTRNEIRPHKIKYYLEKRDPDFDSKMEQVLYVYKEVEILRSKEQKNCSTAILSYDEKPGIQAIENTAPDLPPVAGSKPFLARDHEYIRHGTVSLMAGIDLLNGKVHALVVDRHRSREFVQFLKTVDQNYKKESKIRIILDNHSAHISKETRAYLLTVPNRFEFIFTPKHGSWLNIIESFFGKMARTMLRGIRVVSKQDLKDRIMKYIDEVNRDPVVFKWKYKMDTLSVI</sequence>
<reference evidence="3" key="1">
    <citation type="journal article" date="2017" name="Environ. Microbiol. Rep.">
        <title>Genetic Diversity of Marine Anaerobic Ammonium-Oxidizing Bacteria as Revealed by Genomic and Proteomic Analyses of 'Candidatus Scalindua japonica'.</title>
        <authorList>
            <person name="Oshiki M."/>
            <person name="Mizuto K."/>
            <person name="Kimura Z."/>
            <person name="Kindaichi T."/>
            <person name="Satoh H."/>
            <person name="Okabe S."/>
        </authorList>
    </citation>
    <scope>NUCLEOTIDE SEQUENCE [LARGE SCALE GENOMIC DNA]</scope>
    <source>
        <strain evidence="3">husup-a2</strain>
    </source>
</reference>
<dbReference type="Proteomes" id="UP000218542">
    <property type="component" value="Unassembled WGS sequence"/>
</dbReference>
<dbReference type="RefSeq" id="WP_096893031.1">
    <property type="nucleotide sequence ID" value="NZ_BAOS01000004.1"/>
</dbReference>
<dbReference type="Pfam" id="PF13358">
    <property type="entry name" value="DDE_3"/>
    <property type="match status" value="1"/>
</dbReference>
<keyword evidence="3" id="KW-1185">Reference proteome</keyword>
<name>A0A286TVK8_9BACT</name>
<feature type="domain" description="Tc1-like transposase DDE" evidence="1">
    <location>
        <begin position="230"/>
        <end position="348"/>
    </location>
</feature>
<evidence type="ECO:0000313" key="3">
    <source>
        <dbReference type="Proteomes" id="UP000218542"/>
    </source>
</evidence>
<dbReference type="SUPFAM" id="SSF53098">
    <property type="entry name" value="Ribonuclease H-like"/>
    <property type="match status" value="1"/>
</dbReference>
<dbReference type="AlphaFoldDB" id="A0A286TVK8"/>
<proteinExistence type="predicted"/>
<dbReference type="Gene3D" id="3.30.420.10">
    <property type="entry name" value="Ribonuclease H-like superfamily/Ribonuclease H"/>
    <property type="match status" value="1"/>
</dbReference>
<dbReference type="EMBL" id="BAOS01000004">
    <property type="protein sequence ID" value="GAX59909.1"/>
    <property type="molecule type" value="Genomic_DNA"/>
</dbReference>
<dbReference type="InterPro" id="IPR038717">
    <property type="entry name" value="Tc1-like_DDE_dom"/>
</dbReference>
<dbReference type="NCBIfam" id="NF033545">
    <property type="entry name" value="transpos_IS630"/>
    <property type="match status" value="1"/>
</dbReference>
<dbReference type="InterPro" id="IPR012337">
    <property type="entry name" value="RNaseH-like_sf"/>
</dbReference>
<evidence type="ECO:0000313" key="2">
    <source>
        <dbReference type="EMBL" id="GAX59909.1"/>
    </source>
</evidence>
<protein>
    <submittedName>
        <fullName evidence="2">Transposase and inactivated derivative</fullName>
    </submittedName>
</protein>
<gene>
    <name evidence="2" type="ORF">SCALIN_C04_0398</name>
</gene>